<comment type="similarity">
    <text evidence="1 10">Belongs to the tannase family.</text>
</comment>
<reference evidence="11" key="1">
    <citation type="journal article" date="2021" name="Nat. Commun.">
        <title>Genetic determinants of endophytism in the Arabidopsis root mycobiome.</title>
        <authorList>
            <person name="Mesny F."/>
            <person name="Miyauchi S."/>
            <person name="Thiergart T."/>
            <person name="Pickel B."/>
            <person name="Atanasova L."/>
            <person name="Karlsson M."/>
            <person name="Huettel B."/>
            <person name="Barry K.W."/>
            <person name="Haridas S."/>
            <person name="Chen C."/>
            <person name="Bauer D."/>
            <person name="Andreopoulos W."/>
            <person name="Pangilinan J."/>
            <person name="LaButti K."/>
            <person name="Riley R."/>
            <person name="Lipzen A."/>
            <person name="Clum A."/>
            <person name="Drula E."/>
            <person name="Henrissat B."/>
            <person name="Kohler A."/>
            <person name="Grigoriev I.V."/>
            <person name="Martin F.M."/>
            <person name="Hacquard S."/>
        </authorList>
    </citation>
    <scope>NUCLEOTIDE SEQUENCE</scope>
    <source>
        <strain evidence="11">MPI-CAGE-CH-0235</strain>
    </source>
</reference>
<protein>
    <recommendedName>
        <fullName evidence="10">Carboxylic ester hydrolase</fullName>
        <ecNumber evidence="10">3.1.1.-</ecNumber>
    </recommendedName>
</protein>
<dbReference type="AlphaFoldDB" id="A0A8K0SF40"/>
<accession>A0A8K0SF40</accession>
<organism evidence="11 12">
    <name type="scientific">Stachybotrys elegans</name>
    <dbReference type="NCBI Taxonomy" id="80388"/>
    <lineage>
        <taxon>Eukaryota</taxon>
        <taxon>Fungi</taxon>
        <taxon>Dikarya</taxon>
        <taxon>Ascomycota</taxon>
        <taxon>Pezizomycotina</taxon>
        <taxon>Sordariomycetes</taxon>
        <taxon>Hypocreomycetidae</taxon>
        <taxon>Hypocreales</taxon>
        <taxon>Stachybotryaceae</taxon>
        <taxon>Stachybotrys</taxon>
    </lineage>
</organism>
<keyword evidence="3" id="KW-0858">Xylan degradation</keyword>
<evidence type="ECO:0000313" key="12">
    <source>
        <dbReference type="Proteomes" id="UP000813444"/>
    </source>
</evidence>
<evidence type="ECO:0000256" key="4">
    <source>
        <dbReference type="ARBA" id="ARBA00022723"/>
    </source>
</evidence>
<dbReference type="GO" id="GO:0045493">
    <property type="term" value="P:xylan catabolic process"/>
    <property type="evidence" value="ECO:0007669"/>
    <property type="project" value="UniProtKB-KW"/>
</dbReference>
<dbReference type="GO" id="GO:0030600">
    <property type="term" value="F:feruloyl esterase activity"/>
    <property type="evidence" value="ECO:0007669"/>
    <property type="project" value="UniProtKB-EC"/>
</dbReference>
<dbReference type="PANTHER" id="PTHR33938:SF15">
    <property type="entry name" value="FERULOYL ESTERASE B-RELATED"/>
    <property type="match status" value="1"/>
</dbReference>
<evidence type="ECO:0000256" key="3">
    <source>
        <dbReference type="ARBA" id="ARBA00022651"/>
    </source>
</evidence>
<evidence type="ECO:0000256" key="6">
    <source>
        <dbReference type="ARBA" id="ARBA00022801"/>
    </source>
</evidence>
<dbReference type="EMBL" id="JAGPNK010000021">
    <property type="protein sequence ID" value="KAH7304709.1"/>
    <property type="molecule type" value="Genomic_DNA"/>
</dbReference>
<dbReference type="EC" id="3.1.1.-" evidence="10"/>
<keyword evidence="2" id="KW-0719">Serine esterase</keyword>
<evidence type="ECO:0000256" key="5">
    <source>
        <dbReference type="ARBA" id="ARBA00022729"/>
    </source>
</evidence>
<dbReference type="Proteomes" id="UP000813444">
    <property type="component" value="Unassembled WGS sequence"/>
</dbReference>
<dbReference type="GO" id="GO:0046872">
    <property type="term" value="F:metal ion binding"/>
    <property type="evidence" value="ECO:0007669"/>
    <property type="project" value="UniProtKB-KW"/>
</dbReference>
<dbReference type="Pfam" id="PF07519">
    <property type="entry name" value="Tannase"/>
    <property type="match status" value="1"/>
</dbReference>
<dbReference type="InterPro" id="IPR011118">
    <property type="entry name" value="Tannase/feruloyl_esterase"/>
</dbReference>
<keyword evidence="3" id="KW-0624">Polysaccharide degradation</keyword>
<dbReference type="OrthoDB" id="3039123at2759"/>
<feature type="chain" id="PRO_5035487329" description="Carboxylic ester hydrolase" evidence="10">
    <location>
        <begin position="20"/>
        <end position="540"/>
    </location>
</feature>
<dbReference type="PANTHER" id="PTHR33938">
    <property type="entry name" value="FERULOYL ESTERASE B-RELATED"/>
    <property type="match status" value="1"/>
</dbReference>
<evidence type="ECO:0000256" key="8">
    <source>
        <dbReference type="ARBA" id="ARBA00023157"/>
    </source>
</evidence>
<dbReference type="InterPro" id="IPR029058">
    <property type="entry name" value="AB_hydrolase_fold"/>
</dbReference>
<evidence type="ECO:0000256" key="7">
    <source>
        <dbReference type="ARBA" id="ARBA00022837"/>
    </source>
</evidence>
<comment type="catalytic activity">
    <reaction evidence="9">
        <text>feruloyl-polysaccharide + H2O = ferulate + polysaccharide.</text>
        <dbReference type="EC" id="3.1.1.73"/>
    </reaction>
</comment>
<keyword evidence="7" id="KW-0106">Calcium</keyword>
<evidence type="ECO:0000256" key="10">
    <source>
        <dbReference type="RuleBase" id="RU361238"/>
    </source>
</evidence>
<keyword evidence="8" id="KW-1015">Disulfide bond</keyword>
<evidence type="ECO:0000256" key="2">
    <source>
        <dbReference type="ARBA" id="ARBA00022487"/>
    </source>
</evidence>
<evidence type="ECO:0000256" key="1">
    <source>
        <dbReference type="ARBA" id="ARBA00006249"/>
    </source>
</evidence>
<comment type="caution">
    <text evidence="11">The sequence shown here is derived from an EMBL/GenBank/DDBJ whole genome shotgun (WGS) entry which is preliminary data.</text>
</comment>
<keyword evidence="4" id="KW-0479">Metal-binding</keyword>
<keyword evidence="12" id="KW-1185">Reference proteome</keyword>
<feature type="signal peptide" evidence="10">
    <location>
        <begin position="1"/>
        <end position="19"/>
    </location>
</feature>
<evidence type="ECO:0000313" key="11">
    <source>
        <dbReference type="EMBL" id="KAH7304709.1"/>
    </source>
</evidence>
<keyword evidence="5 10" id="KW-0732">Signal</keyword>
<keyword evidence="6 10" id="KW-0378">Hydrolase</keyword>
<name>A0A8K0SF40_9HYPO</name>
<keyword evidence="3" id="KW-0119">Carbohydrate metabolism</keyword>
<evidence type="ECO:0000256" key="9">
    <source>
        <dbReference type="ARBA" id="ARBA00034075"/>
    </source>
</evidence>
<dbReference type="SUPFAM" id="SSF53474">
    <property type="entry name" value="alpha/beta-Hydrolases"/>
    <property type="match status" value="2"/>
</dbReference>
<sequence>MRSSHFYFVILAAAGPVRALNCKPRAEECTAETFASDGIVVESASHEAIGTLIPLPDTVASCGGPSLQANITASLCRVVVNVATSDSSSVRIEAWLPDQWNNRFLATGGGGIGGCIDYETMQNGAFMGFAAFGTNGGHDGSAGHDFFLGHPEVINDFGHRSIHIEAEAGKKMVRKYYNQKDFKSYYQGCSTGGRQGFQTAQMFPDDFDGILVGAPAVDWLRIVASKAVLAGRIGWPNFDSQAYVRPEQWPAIVAKQIELFDALDGVKDGIIDNPTDFRFDASLLACGTGILNNSLCLTGEQVLSVNKAYEPLADTTGRIVYPPFEIGSNTAVFSQNQMNGTELAYRVLDDFWRGAVYNDSNWSSLNWDDSQMDFAVHLNPGGVGFKDPDFTQYHARGGKILAYHGRSDQTVTSKLSSEYFAEIQAALNFSTEEMHSFYNLFFIPGHEHCRNGPGAWNFGQAGVVDPDRLDPVNNALMALTEWVEKGSPPTVLVGAKYVNDDHTQGIEAERMHCPYPLRSVWNGKDDPKRRDSWTCQSPFD</sequence>
<gene>
    <name evidence="11" type="ORF">B0I35DRAFT_400815</name>
</gene>
<proteinExistence type="inferred from homology"/>